<sequence>METKLVYKDRFEKNAYSLIELGTPELLAAFESGNSIVIKGLAEDEAVLCTDTKTFMVRQVNTSNSIILTERDDLEAQHKVQDNLSHTIELLPCLARTSRLDELLGHSCYSGEENEEAIKASQTMYRLEDLLTVVQASKSELLKGLDKRGAFVHEDYYRLFEKDYLLQLFDYLLTNSIINGIDIKMITLGEAKQCIKEGSSEEKVDIPDDLLVSAINVFLTRVDHQDKEHELIEFDRAKICRFMGEWMLSNPRSKRWELGDFTRLWSTMCHELFTPELQDIDGLYLMYETIKLSNTVQYLQYFPVSELSTDPPQRFAALFSEKPLWTLAEIQPFLVDLAPTKKEQEHLLLKFARSHRSKNITSYGSRIK</sequence>
<dbReference type="PANTHER" id="PTHR13395">
    <property type="entry name" value="SISTER CHROMATID COHESION PROTEIN DCC1-RELATED"/>
    <property type="match status" value="1"/>
</dbReference>
<dbReference type="GO" id="GO:0000775">
    <property type="term" value="C:chromosome, centromeric region"/>
    <property type="evidence" value="ECO:0007669"/>
    <property type="project" value="TreeGrafter"/>
</dbReference>
<dbReference type="GO" id="GO:0006260">
    <property type="term" value="P:DNA replication"/>
    <property type="evidence" value="ECO:0007669"/>
    <property type="project" value="UniProtKB-KW"/>
</dbReference>
<dbReference type="OrthoDB" id="276989at2759"/>
<dbReference type="GO" id="GO:0034088">
    <property type="term" value="P:maintenance of mitotic sister chromatid cohesion"/>
    <property type="evidence" value="ECO:0007669"/>
    <property type="project" value="TreeGrafter"/>
</dbReference>
<evidence type="ECO:0000256" key="2">
    <source>
        <dbReference type="ARBA" id="ARBA00022705"/>
    </source>
</evidence>
<dbReference type="InterPro" id="IPR019128">
    <property type="entry name" value="Dcc1"/>
</dbReference>
<dbReference type="EMBL" id="JAEPRD010000055">
    <property type="protein sequence ID" value="KAG2203034.1"/>
    <property type="molecule type" value="Genomic_DNA"/>
</dbReference>
<name>A0A8H7V6F2_9FUNG</name>
<comment type="caution">
    <text evidence="3">The sequence shown here is derived from an EMBL/GenBank/DDBJ whole genome shotgun (WGS) entry which is preliminary data.</text>
</comment>
<evidence type="ECO:0000313" key="3">
    <source>
        <dbReference type="EMBL" id="KAG2203034.1"/>
    </source>
</evidence>
<keyword evidence="4" id="KW-1185">Reference proteome</keyword>
<dbReference type="Proteomes" id="UP000603453">
    <property type="component" value="Unassembled WGS sequence"/>
</dbReference>
<evidence type="ECO:0008006" key="5">
    <source>
        <dbReference type="Google" id="ProtNLM"/>
    </source>
</evidence>
<organism evidence="3 4">
    <name type="scientific">Mucor saturninus</name>
    <dbReference type="NCBI Taxonomy" id="64648"/>
    <lineage>
        <taxon>Eukaryota</taxon>
        <taxon>Fungi</taxon>
        <taxon>Fungi incertae sedis</taxon>
        <taxon>Mucoromycota</taxon>
        <taxon>Mucoromycotina</taxon>
        <taxon>Mucoromycetes</taxon>
        <taxon>Mucorales</taxon>
        <taxon>Mucorineae</taxon>
        <taxon>Mucoraceae</taxon>
        <taxon>Mucor</taxon>
    </lineage>
</organism>
<dbReference type="PANTHER" id="PTHR13395:SF6">
    <property type="entry name" value="SISTER CHROMATID COHESION PROTEIN DCC1"/>
    <property type="match status" value="1"/>
</dbReference>
<dbReference type="GO" id="GO:0031390">
    <property type="term" value="C:Ctf18 RFC-like complex"/>
    <property type="evidence" value="ECO:0007669"/>
    <property type="project" value="InterPro"/>
</dbReference>
<accession>A0A8H7V6F2</accession>
<dbReference type="AlphaFoldDB" id="A0A8H7V6F2"/>
<gene>
    <name evidence="3" type="ORF">INT47_013250</name>
</gene>
<comment type="similarity">
    <text evidence="1">Belongs to the DCC1 family.</text>
</comment>
<protein>
    <recommendedName>
        <fullName evidence="5">Sister chromatid cohesion protein DCC1</fullName>
    </recommendedName>
</protein>
<reference evidence="3" key="1">
    <citation type="submission" date="2020-12" db="EMBL/GenBank/DDBJ databases">
        <title>Metabolic potential, ecology and presence of endohyphal bacteria is reflected in genomic diversity of Mucoromycotina.</title>
        <authorList>
            <person name="Muszewska A."/>
            <person name="Okrasinska A."/>
            <person name="Steczkiewicz K."/>
            <person name="Drgas O."/>
            <person name="Orlowska M."/>
            <person name="Perlinska-Lenart U."/>
            <person name="Aleksandrzak-Piekarczyk T."/>
            <person name="Szatraj K."/>
            <person name="Zielenkiewicz U."/>
            <person name="Pilsyk S."/>
            <person name="Malc E."/>
            <person name="Mieczkowski P."/>
            <person name="Kruszewska J.S."/>
            <person name="Biernat P."/>
            <person name="Pawlowska J."/>
        </authorList>
    </citation>
    <scope>NUCLEOTIDE SEQUENCE</scope>
    <source>
        <strain evidence="3">WA0000017839</strain>
    </source>
</reference>
<proteinExistence type="inferred from homology"/>
<dbReference type="Pfam" id="PF09724">
    <property type="entry name" value="Dcc1"/>
    <property type="match status" value="1"/>
</dbReference>
<evidence type="ECO:0000256" key="1">
    <source>
        <dbReference type="ARBA" id="ARBA00007017"/>
    </source>
</evidence>
<dbReference type="GO" id="GO:0000785">
    <property type="term" value="C:chromatin"/>
    <property type="evidence" value="ECO:0007669"/>
    <property type="project" value="TreeGrafter"/>
</dbReference>
<keyword evidence="2" id="KW-0235">DNA replication</keyword>
<evidence type="ECO:0000313" key="4">
    <source>
        <dbReference type="Proteomes" id="UP000603453"/>
    </source>
</evidence>